<dbReference type="PANTHER" id="PTHR10192">
    <property type="entry name" value="MOLYBDOPTERIN BIOSYNTHESIS PROTEIN"/>
    <property type="match status" value="1"/>
</dbReference>
<name>A0ABT5ZAL3_9ACTN</name>
<dbReference type="PANTHER" id="PTHR10192:SF5">
    <property type="entry name" value="GEPHYRIN"/>
    <property type="match status" value="1"/>
</dbReference>
<reference evidence="10 11" key="1">
    <citation type="submission" date="2023-03" db="EMBL/GenBank/DDBJ databases">
        <title>Draft genome sequence of type strain Streptomyces ferralitis JCM 14344.</title>
        <authorList>
            <person name="Klaysubun C."/>
            <person name="Duangmal K."/>
        </authorList>
    </citation>
    <scope>NUCLEOTIDE SEQUENCE [LARGE SCALE GENOMIC DNA]</scope>
    <source>
        <strain evidence="10 11">JCM 14344</strain>
    </source>
</reference>
<dbReference type="Gene3D" id="3.40.980.10">
    <property type="entry name" value="MoaB/Mog-like domain"/>
    <property type="match status" value="1"/>
</dbReference>
<dbReference type="SMART" id="SM00852">
    <property type="entry name" value="MoCF_biosynth"/>
    <property type="match status" value="1"/>
</dbReference>
<organism evidence="10 11">
    <name type="scientific">Streptantibioticus ferralitis</name>
    <dbReference type="NCBI Taxonomy" id="236510"/>
    <lineage>
        <taxon>Bacteria</taxon>
        <taxon>Bacillati</taxon>
        <taxon>Actinomycetota</taxon>
        <taxon>Actinomycetes</taxon>
        <taxon>Kitasatosporales</taxon>
        <taxon>Streptomycetaceae</taxon>
        <taxon>Streptantibioticus</taxon>
    </lineage>
</organism>
<keyword evidence="7" id="KW-0460">Magnesium</keyword>
<comment type="function">
    <text evidence="1 7">Catalyzes the insertion of molybdate into adenylated molybdopterin with the concomitant release of AMP.</text>
</comment>
<dbReference type="Pfam" id="PF03453">
    <property type="entry name" value="MoeA_N"/>
    <property type="match status" value="1"/>
</dbReference>
<dbReference type="Gene3D" id="2.170.190.11">
    <property type="entry name" value="Molybdopterin biosynthesis moea protein, domain 3"/>
    <property type="match status" value="1"/>
</dbReference>
<proteinExistence type="inferred from homology"/>
<gene>
    <name evidence="10" type="ORF">P2L57_35310</name>
</gene>
<comment type="catalytic activity">
    <reaction evidence="6">
        <text>adenylyl-molybdopterin + molybdate = Mo-molybdopterin + AMP + H(+)</text>
        <dbReference type="Rhea" id="RHEA:35047"/>
        <dbReference type="ChEBI" id="CHEBI:15378"/>
        <dbReference type="ChEBI" id="CHEBI:36264"/>
        <dbReference type="ChEBI" id="CHEBI:62727"/>
        <dbReference type="ChEBI" id="CHEBI:71302"/>
        <dbReference type="ChEBI" id="CHEBI:456215"/>
        <dbReference type="EC" id="2.10.1.1"/>
    </reaction>
</comment>
<dbReference type="InterPro" id="IPR005111">
    <property type="entry name" value="MoeA_C_domain_IV"/>
</dbReference>
<keyword evidence="7" id="KW-0808">Transferase</keyword>
<evidence type="ECO:0000259" key="9">
    <source>
        <dbReference type="SMART" id="SM00852"/>
    </source>
</evidence>
<evidence type="ECO:0000256" key="8">
    <source>
        <dbReference type="SAM" id="MobiDB-lite"/>
    </source>
</evidence>
<evidence type="ECO:0000256" key="5">
    <source>
        <dbReference type="ARBA" id="ARBA00023150"/>
    </source>
</evidence>
<evidence type="ECO:0000256" key="3">
    <source>
        <dbReference type="ARBA" id="ARBA00010763"/>
    </source>
</evidence>
<feature type="region of interest" description="Disordered" evidence="8">
    <location>
        <begin position="232"/>
        <end position="281"/>
    </location>
</feature>
<keyword evidence="4 7" id="KW-0500">Molybdenum</keyword>
<feature type="compositionally biased region" description="Low complexity" evidence="8">
    <location>
        <begin position="56"/>
        <end position="76"/>
    </location>
</feature>
<dbReference type="Proteomes" id="UP001220022">
    <property type="component" value="Unassembled WGS sequence"/>
</dbReference>
<evidence type="ECO:0000256" key="1">
    <source>
        <dbReference type="ARBA" id="ARBA00002901"/>
    </source>
</evidence>
<dbReference type="SUPFAM" id="SSF53218">
    <property type="entry name" value="Molybdenum cofactor biosynthesis proteins"/>
    <property type="match status" value="1"/>
</dbReference>
<dbReference type="Pfam" id="PF03454">
    <property type="entry name" value="MoeA_C"/>
    <property type="match status" value="1"/>
</dbReference>
<evidence type="ECO:0000256" key="2">
    <source>
        <dbReference type="ARBA" id="ARBA00005046"/>
    </source>
</evidence>
<feature type="region of interest" description="Disordered" evidence="8">
    <location>
        <begin position="1"/>
        <end position="125"/>
    </location>
</feature>
<feature type="compositionally biased region" description="Polar residues" evidence="8">
    <location>
        <begin position="238"/>
        <end position="247"/>
    </location>
</feature>
<evidence type="ECO:0000256" key="7">
    <source>
        <dbReference type="RuleBase" id="RU365090"/>
    </source>
</evidence>
<dbReference type="RefSeq" id="WP_275821750.1">
    <property type="nucleotide sequence ID" value="NZ_BAAANM010000016.1"/>
</dbReference>
<comment type="similarity">
    <text evidence="3 7">Belongs to the MoeA family.</text>
</comment>
<evidence type="ECO:0000313" key="10">
    <source>
        <dbReference type="EMBL" id="MDF2260799.1"/>
    </source>
</evidence>
<comment type="cofactor">
    <cofactor evidence="7">
        <name>Mg(2+)</name>
        <dbReference type="ChEBI" id="CHEBI:18420"/>
    </cofactor>
</comment>
<keyword evidence="11" id="KW-1185">Reference proteome</keyword>
<dbReference type="SUPFAM" id="SSF63867">
    <property type="entry name" value="MoeA C-terminal domain-like"/>
    <property type="match status" value="1"/>
</dbReference>
<dbReference type="InterPro" id="IPR001453">
    <property type="entry name" value="MoaB/Mog_dom"/>
</dbReference>
<dbReference type="InterPro" id="IPR038987">
    <property type="entry name" value="MoeA-like"/>
</dbReference>
<keyword evidence="7" id="KW-0479">Metal-binding</keyword>
<evidence type="ECO:0000256" key="4">
    <source>
        <dbReference type="ARBA" id="ARBA00022505"/>
    </source>
</evidence>
<dbReference type="InterPro" id="IPR036688">
    <property type="entry name" value="MoeA_C_domain_IV_sf"/>
</dbReference>
<evidence type="ECO:0000313" key="11">
    <source>
        <dbReference type="Proteomes" id="UP001220022"/>
    </source>
</evidence>
<comment type="pathway">
    <text evidence="2 7">Cofactor biosynthesis; molybdopterin biosynthesis.</text>
</comment>
<dbReference type="Gene3D" id="2.40.340.10">
    <property type="entry name" value="MoeA, C-terminal, domain IV"/>
    <property type="match status" value="1"/>
</dbReference>
<sequence>MTPFAASGHRTTNPREGAAPASEATDPREGAASACEATDPREGAASACEATDPREGAASACDVADACGCDPAPAASEATGPREGAVPASDVADARVGAASVSDVTDPREGAVPASEATDPREGAAPDVALPWTEACRVARGAGRRLAAVRRSLDDAVGGVLDGPLEALTDLPAFDTSAMDGWAVAGPGPWQVVGEALAGQRPHPALLNGQAVRIATGAAVPPGATAVIRREHGRIAQDPTTPQSTSPHRAGPERPHLTVARPPVPGQDVRPRGQECRAGDRLLPSGSAVTAAVLGLAAAAGYDELRVVPRPRVDLLVLGDELLWHGLPRDGRVRDALGPLLAPWLRRLGGEVGAVRRLGDDPELLYRAVSDSEADLVVTTGGTASGPVDFVHPVLRRLGARLLVDGVAVRPGHPMLVAQLTGGRPFVGLPGNPLAAVSGVLTLVAPVLRTLGGRPEPATRRAVLTDGVPGHPTDTRLVPVALNERTNTAEPLRFHGPAMLRGLAAADAMAVITPGGAASAGTEVAVLDLDWD</sequence>
<keyword evidence="5 7" id="KW-0501">Molybdenum cofactor biosynthesis</keyword>
<dbReference type="SUPFAM" id="SSF63882">
    <property type="entry name" value="MoeA N-terminal region -like"/>
    <property type="match status" value="1"/>
</dbReference>
<feature type="compositionally biased region" description="Basic and acidic residues" evidence="8">
    <location>
        <begin position="269"/>
        <end position="280"/>
    </location>
</feature>
<dbReference type="Gene3D" id="3.90.105.10">
    <property type="entry name" value="Molybdopterin biosynthesis moea protein, domain 2"/>
    <property type="match status" value="1"/>
</dbReference>
<feature type="domain" description="MoaB/Mog" evidence="9">
    <location>
        <begin position="314"/>
        <end position="450"/>
    </location>
</feature>
<dbReference type="InterPro" id="IPR036135">
    <property type="entry name" value="MoeA_linker/N_sf"/>
</dbReference>
<accession>A0ABT5ZAL3</accession>
<dbReference type="InterPro" id="IPR036425">
    <property type="entry name" value="MoaB/Mog-like_dom_sf"/>
</dbReference>
<dbReference type="Pfam" id="PF00994">
    <property type="entry name" value="MoCF_biosynth"/>
    <property type="match status" value="1"/>
</dbReference>
<dbReference type="CDD" id="cd00887">
    <property type="entry name" value="MoeA"/>
    <property type="match status" value="1"/>
</dbReference>
<dbReference type="InterPro" id="IPR005110">
    <property type="entry name" value="MoeA_linker/N"/>
</dbReference>
<dbReference type="EC" id="2.10.1.1" evidence="7"/>
<evidence type="ECO:0000256" key="6">
    <source>
        <dbReference type="ARBA" id="ARBA00047317"/>
    </source>
</evidence>
<dbReference type="EMBL" id="JARHTQ010000040">
    <property type="protein sequence ID" value="MDF2260799.1"/>
    <property type="molecule type" value="Genomic_DNA"/>
</dbReference>
<protein>
    <recommendedName>
        <fullName evidence="7">Molybdopterin molybdenumtransferase</fullName>
        <ecNumber evidence="7">2.10.1.1</ecNumber>
    </recommendedName>
</protein>
<comment type="caution">
    <text evidence="10">The sequence shown here is derived from an EMBL/GenBank/DDBJ whole genome shotgun (WGS) entry which is preliminary data.</text>
</comment>